<dbReference type="InterPro" id="IPR027640">
    <property type="entry name" value="Kinesin-like_fam"/>
</dbReference>
<dbReference type="SMART" id="SM00129">
    <property type="entry name" value="KISc"/>
    <property type="match status" value="1"/>
</dbReference>
<dbReference type="GO" id="GO:0003777">
    <property type="term" value="F:microtubule motor activity"/>
    <property type="evidence" value="ECO:0007669"/>
    <property type="project" value="InterPro"/>
</dbReference>
<dbReference type="InterPro" id="IPR036961">
    <property type="entry name" value="Kinesin_motor_dom_sf"/>
</dbReference>
<comment type="similarity">
    <text evidence="3 4">Belongs to the TRAFAC class myosin-kinesin ATPase superfamily. Kinesin family.</text>
</comment>
<organism evidence="6 7">
    <name type="scientific">Jimgerdemannia flammicorona</name>
    <dbReference type="NCBI Taxonomy" id="994334"/>
    <lineage>
        <taxon>Eukaryota</taxon>
        <taxon>Fungi</taxon>
        <taxon>Fungi incertae sedis</taxon>
        <taxon>Mucoromycota</taxon>
        <taxon>Mucoromycotina</taxon>
        <taxon>Endogonomycetes</taxon>
        <taxon>Endogonales</taxon>
        <taxon>Endogonaceae</taxon>
        <taxon>Jimgerdemannia</taxon>
    </lineage>
</organism>
<dbReference type="PROSITE" id="PS50067">
    <property type="entry name" value="KINESIN_MOTOR_2"/>
    <property type="match status" value="1"/>
</dbReference>
<sequence length="393" mass="43910">MSLLSRPGTPLASVTSRSYSSLSSVTPSPSISNTSSNASNKAENVLVTVRCRPLTKLELLGQAQVAFDVDDEMRKVSVAASYVESKGRTNIPEYFYGQLRIFYVVVLLCSHLLTSVHHTYEVVTGSDNKDLYERSVQDLVRHRICLWPNCEWQNIRIDEQPGVIPQAVDDVFTYIREAPNREFLLRVSYLEIYNETIRDLLAPEVQDLRIHEDKKRGVYVSPQKEEIVTTPKQVMKIIQKGEANRHVSTTDYNLHSSRSHTIFQLVVESRERGTSGIGSPLRLSRTPGIKKDHGGSVRISQLNLIDLAGSEKAATALDRRKEGAYINKSSGHIPYRDSKLTRILQSSLSGNARISVICTMSPSALAMEESHNTLKFAARVKKVVTRAGTNAVR</sequence>
<dbReference type="InterPro" id="IPR019821">
    <property type="entry name" value="Kinesin_motor_CS"/>
</dbReference>
<keyword evidence="4" id="KW-0505">Motor protein</keyword>
<keyword evidence="4" id="KW-0493">Microtubule</keyword>
<accession>A0A433QKL4</accession>
<evidence type="ECO:0000256" key="3">
    <source>
        <dbReference type="PROSITE-ProRule" id="PRU00283"/>
    </source>
</evidence>
<evidence type="ECO:0000259" key="5">
    <source>
        <dbReference type="PROSITE" id="PS50067"/>
    </source>
</evidence>
<dbReference type="PROSITE" id="PS00411">
    <property type="entry name" value="KINESIN_MOTOR_1"/>
    <property type="match status" value="1"/>
</dbReference>
<dbReference type="SUPFAM" id="SSF52540">
    <property type="entry name" value="P-loop containing nucleoside triphosphate hydrolases"/>
    <property type="match status" value="1"/>
</dbReference>
<dbReference type="Gene3D" id="3.40.850.10">
    <property type="entry name" value="Kinesin motor domain"/>
    <property type="match status" value="1"/>
</dbReference>
<keyword evidence="2 4" id="KW-0067">ATP-binding</keyword>
<evidence type="ECO:0000313" key="6">
    <source>
        <dbReference type="EMBL" id="RUS30321.1"/>
    </source>
</evidence>
<evidence type="ECO:0000313" key="7">
    <source>
        <dbReference type="Proteomes" id="UP000274822"/>
    </source>
</evidence>
<comment type="caution">
    <text evidence="6">The sequence shown here is derived from an EMBL/GenBank/DDBJ whole genome shotgun (WGS) entry which is preliminary data.</text>
</comment>
<proteinExistence type="inferred from homology"/>
<protein>
    <recommendedName>
        <fullName evidence="4">Kinesin-like protein</fullName>
    </recommendedName>
</protein>
<dbReference type="EMBL" id="RBNJ01004013">
    <property type="protein sequence ID" value="RUS30321.1"/>
    <property type="molecule type" value="Genomic_DNA"/>
</dbReference>
<name>A0A433QKL4_9FUNG</name>
<dbReference type="Pfam" id="PF00225">
    <property type="entry name" value="Kinesin"/>
    <property type="match status" value="1"/>
</dbReference>
<keyword evidence="7" id="KW-1185">Reference proteome</keyword>
<evidence type="ECO:0000256" key="4">
    <source>
        <dbReference type="RuleBase" id="RU000394"/>
    </source>
</evidence>
<feature type="domain" description="Kinesin motor" evidence="5">
    <location>
        <begin position="158"/>
        <end position="383"/>
    </location>
</feature>
<dbReference type="GO" id="GO:0007018">
    <property type="term" value="P:microtubule-based movement"/>
    <property type="evidence" value="ECO:0007669"/>
    <property type="project" value="InterPro"/>
</dbReference>
<dbReference type="PANTHER" id="PTHR47968:SF33">
    <property type="entry name" value="KINESIN-LIKE PROTEIN KIN-7C, MITOCHONDRIAL ISOFORM X1"/>
    <property type="match status" value="1"/>
</dbReference>
<comment type="caution">
    <text evidence="3">Lacks conserved residue(s) required for the propagation of feature annotation.</text>
</comment>
<dbReference type="PRINTS" id="PR00380">
    <property type="entry name" value="KINESINHEAVY"/>
</dbReference>
<gene>
    <name evidence="6" type="ORF">BC938DRAFT_479553</name>
</gene>
<reference evidence="6 7" key="1">
    <citation type="journal article" date="2018" name="New Phytol.">
        <title>Phylogenomics of Endogonaceae and evolution of mycorrhizas within Mucoromycota.</title>
        <authorList>
            <person name="Chang Y."/>
            <person name="Desiro A."/>
            <person name="Na H."/>
            <person name="Sandor L."/>
            <person name="Lipzen A."/>
            <person name="Clum A."/>
            <person name="Barry K."/>
            <person name="Grigoriev I.V."/>
            <person name="Martin F.M."/>
            <person name="Stajich J.E."/>
            <person name="Smith M.E."/>
            <person name="Bonito G."/>
            <person name="Spatafora J.W."/>
        </authorList>
    </citation>
    <scope>NUCLEOTIDE SEQUENCE [LARGE SCALE GENOMIC DNA]</scope>
    <source>
        <strain evidence="6 7">AD002</strain>
    </source>
</reference>
<dbReference type="GO" id="GO:0005874">
    <property type="term" value="C:microtubule"/>
    <property type="evidence" value="ECO:0007669"/>
    <property type="project" value="UniProtKB-KW"/>
</dbReference>
<dbReference type="AlphaFoldDB" id="A0A433QKL4"/>
<dbReference type="PANTHER" id="PTHR47968">
    <property type="entry name" value="CENTROMERE PROTEIN E"/>
    <property type="match status" value="1"/>
</dbReference>
<evidence type="ECO:0000256" key="1">
    <source>
        <dbReference type="ARBA" id="ARBA00022741"/>
    </source>
</evidence>
<dbReference type="GO" id="GO:0005524">
    <property type="term" value="F:ATP binding"/>
    <property type="evidence" value="ECO:0007669"/>
    <property type="project" value="UniProtKB-KW"/>
</dbReference>
<keyword evidence="1 4" id="KW-0547">Nucleotide-binding</keyword>
<evidence type="ECO:0000256" key="2">
    <source>
        <dbReference type="ARBA" id="ARBA00022840"/>
    </source>
</evidence>
<dbReference type="GO" id="GO:0008017">
    <property type="term" value="F:microtubule binding"/>
    <property type="evidence" value="ECO:0007669"/>
    <property type="project" value="InterPro"/>
</dbReference>
<dbReference type="Proteomes" id="UP000274822">
    <property type="component" value="Unassembled WGS sequence"/>
</dbReference>
<dbReference type="InterPro" id="IPR027417">
    <property type="entry name" value="P-loop_NTPase"/>
</dbReference>
<dbReference type="InterPro" id="IPR001752">
    <property type="entry name" value="Kinesin_motor_dom"/>
</dbReference>